<dbReference type="AlphaFoldDB" id="A0AAN6WRP3"/>
<accession>A0AAN6WRP3</accession>
<keyword evidence="3" id="KW-1185">Reference proteome</keyword>
<feature type="transmembrane region" description="Helical" evidence="1">
    <location>
        <begin position="272"/>
        <end position="292"/>
    </location>
</feature>
<proteinExistence type="predicted"/>
<comment type="caution">
    <text evidence="2">The sequence shown here is derived from an EMBL/GenBank/DDBJ whole genome shotgun (WGS) entry which is preliminary data.</text>
</comment>
<dbReference type="EMBL" id="MU864429">
    <property type="protein sequence ID" value="KAK4186185.1"/>
    <property type="molecule type" value="Genomic_DNA"/>
</dbReference>
<keyword evidence="1" id="KW-1133">Transmembrane helix</keyword>
<reference evidence="2" key="2">
    <citation type="submission" date="2023-05" db="EMBL/GenBank/DDBJ databases">
        <authorList>
            <consortium name="Lawrence Berkeley National Laboratory"/>
            <person name="Steindorff A."/>
            <person name="Hensen N."/>
            <person name="Bonometti L."/>
            <person name="Westerberg I."/>
            <person name="Brannstrom I.O."/>
            <person name="Guillou S."/>
            <person name="Cros-Aarteil S."/>
            <person name="Calhoun S."/>
            <person name="Haridas S."/>
            <person name="Kuo A."/>
            <person name="Mondo S."/>
            <person name="Pangilinan J."/>
            <person name="Riley R."/>
            <person name="Labutti K."/>
            <person name="Andreopoulos B."/>
            <person name="Lipzen A."/>
            <person name="Chen C."/>
            <person name="Yanf M."/>
            <person name="Daum C."/>
            <person name="Ng V."/>
            <person name="Clum A."/>
            <person name="Ohm R."/>
            <person name="Martin F."/>
            <person name="Silar P."/>
            <person name="Natvig D."/>
            <person name="Lalanne C."/>
            <person name="Gautier V."/>
            <person name="Ament-Velasquez S.L."/>
            <person name="Kruys A."/>
            <person name="Hutchinson M.I."/>
            <person name="Powell A.J."/>
            <person name="Barry K."/>
            <person name="Miller A.N."/>
            <person name="Grigoriev I.V."/>
            <person name="Debuchy R."/>
            <person name="Gladieux P."/>
            <person name="Thoren M.H."/>
            <person name="Johannesson H."/>
        </authorList>
    </citation>
    <scope>NUCLEOTIDE SEQUENCE</scope>
    <source>
        <strain evidence="2">PSN309</strain>
    </source>
</reference>
<dbReference type="Proteomes" id="UP001302126">
    <property type="component" value="Unassembled WGS sequence"/>
</dbReference>
<feature type="transmembrane region" description="Helical" evidence="1">
    <location>
        <begin position="298"/>
        <end position="321"/>
    </location>
</feature>
<protein>
    <recommendedName>
        <fullName evidence="4">Transmembrane protein</fullName>
    </recommendedName>
</protein>
<keyword evidence="1" id="KW-0812">Transmembrane</keyword>
<evidence type="ECO:0008006" key="4">
    <source>
        <dbReference type="Google" id="ProtNLM"/>
    </source>
</evidence>
<evidence type="ECO:0000256" key="1">
    <source>
        <dbReference type="SAM" id="Phobius"/>
    </source>
</evidence>
<gene>
    <name evidence="2" type="ORF">QBC35DRAFT_281334</name>
</gene>
<reference evidence="2" key="1">
    <citation type="journal article" date="2023" name="Mol. Phylogenet. Evol.">
        <title>Genome-scale phylogeny and comparative genomics of the fungal order Sordariales.</title>
        <authorList>
            <person name="Hensen N."/>
            <person name="Bonometti L."/>
            <person name="Westerberg I."/>
            <person name="Brannstrom I.O."/>
            <person name="Guillou S."/>
            <person name="Cros-Aarteil S."/>
            <person name="Calhoun S."/>
            <person name="Haridas S."/>
            <person name="Kuo A."/>
            <person name="Mondo S."/>
            <person name="Pangilinan J."/>
            <person name="Riley R."/>
            <person name="LaButti K."/>
            <person name="Andreopoulos B."/>
            <person name="Lipzen A."/>
            <person name="Chen C."/>
            <person name="Yan M."/>
            <person name="Daum C."/>
            <person name="Ng V."/>
            <person name="Clum A."/>
            <person name="Steindorff A."/>
            <person name="Ohm R.A."/>
            <person name="Martin F."/>
            <person name="Silar P."/>
            <person name="Natvig D.O."/>
            <person name="Lalanne C."/>
            <person name="Gautier V."/>
            <person name="Ament-Velasquez S.L."/>
            <person name="Kruys A."/>
            <person name="Hutchinson M.I."/>
            <person name="Powell A.J."/>
            <person name="Barry K."/>
            <person name="Miller A.N."/>
            <person name="Grigoriev I.V."/>
            <person name="Debuchy R."/>
            <person name="Gladieux P."/>
            <person name="Hiltunen Thoren M."/>
            <person name="Johannesson H."/>
        </authorList>
    </citation>
    <scope>NUCLEOTIDE SEQUENCE</scope>
    <source>
        <strain evidence="2">PSN309</strain>
    </source>
</reference>
<evidence type="ECO:0000313" key="2">
    <source>
        <dbReference type="EMBL" id="KAK4186185.1"/>
    </source>
</evidence>
<keyword evidence="1" id="KW-0472">Membrane</keyword>
<name>A0AAN6WRP3_9PEZI</name>
<evidence type="ECO:0000313" key="3">
    <source>
        <dbReference type="Proteomes" id="UP001302126"/>
    </source>
</evidence>
<sequence length="324" mass="36500">MHTCIMILNTQQSCGTPMFDDFRELVPGSVEQLAAKFEQENSLDQQSSRTVKQLWATTMRLFKASIVRLVSRRLHPTNPSDGDGITSLQVTGETQGIAPEGDAHHLLPCIDKGSFETTLHHCRVEYYTTDRELFSFLRREYYDYRKPKTWFTLRSVGLISLSGFTVDLSTFAEVHKHSLVCNAECVCLPPEERVGSEYVCSPAPGTQPTSFPAISARRMTHYFRSPTCAEKSQSSIYQQLPKRVAGELKASRENDVVGWGVHCEEGWHWRTIYLIIAIFLFCFSLLFGIIWATTKSDIQGGFAVSSFWLTTGSVLLGYVAVKSQ</sequence>
<organism evidence="2 3">
    <name type="scientific">Podospora australis</name>
    <dbReference type="NCBI Taxonomy" id="1536484"/>
    <lineage>
        <taxon>Eukaryota</taxon>
        <taxon>Fungi</taxon>
        <taxon>Dikarya</taxon>
        <taxon>Ascomycota</taxon>
        <taxon>Pezizomycotina</taxon>
        <taxon>Sordariomycetes</taxon>
        <taxon>Sordariomycetidae</taxon>
        <taxon>Sordariales</taxon>
        <taxon>Podosporaceae</taxon>
        <taxon>Podospora</taxon>
    </lineage>
</organism>